<evidence type="ECO:0000313" key="2">
    <source>
        <dbReference type="Proteomes" id="UP001529510"/>
    </source>
</evidence>
<dbReference type="Proteomes" id="UP001529510">
    <property type="component" value="Unassembled WGS sequence"/>
</dbReference>
<dbReference type="AlphaFoldDB" id="A0ABD0NC20"/>
<keyword evidence="2" id="KW-1185">Reference proteome</keyword>
<dbReference type="EMBL" id="JAMKFB020000022">
    <property type="protein sequence ID" value="KAL0159593.1"/>
    <property type="molecule type" value="Genomic_DNA"/>
</dbReference>
<protein>
    <submittedName>
        <fullName evidence="1">Uncharacterized protein</fullName>
    </submittedName>
</protein>
<name>A0ABD0NC20_CIRMR</name>
<sequence>MGISPDPEQDLENFLLPLLPVSPSAHPQPTICAVGSPWVCQSPLASWLEDPWSRPLPVNLAAPPWLLAPSSPA</sequence>
<comment type="caution">
    <text evidence="1">The sequence shown here is derived from an EMBL/GenBank/DDBJ whole genome shotgun (WGS) entry which is preliminary data.</text>
</comment>
<proteinExistence type="predicted"/>
<feature type="non-terminal residue" evidence="1">
    <location>
        <position position="73"/>
    </location>
</feature>
<gene>
    <name evidence="1" type="ORF">M9458_043318</name>
</gene>
<evidence type="ECO:0000313" key="1">
    <source>
        <dbReference type="EMBL" id="KAL0159593.1"/>
    </source>
</evidence>
<accession>A0ABD0NC20</accession>
<reference evidence="1 2" key="1">
    <citation type="submission" date="2024-05" db="EMBL/GenBank/DDBJ databases">
        <title>Genome sequencing and assembly of Indian major carp, Cirrhinus mrigala (Hamilton, 1822).</title>
        <authorList>
            <person name="Mohindra V."/>
            <person name="Chowdhury L.M."/>
            <person name="Lal K."/>
            <person name="Jena J.K."/>
        </authorList>
    </citation>
    <scope>NUCLEOTIDE SEQUENCE [LARGE SCALE GENOMIC DNA]</scope>
    <source>
        <strain evidence="1">CM1030</strain>
        <tissue evidence="1">Blood</tissue>
    </source>
</reference>
<organism evidence="1 2">
    <name type="scientific">Cirrhinus mrigala</name>
    <name type="common">Mrigala</name>
    <dbReference type="NCBI Taxonomy" id="683832"/>
    <lineage>
        <taxon>Eukaryota</taxon>
        <taxon>Metazoa</taxon>
        <taxon>Chordata</taxon>
        <taxon>Craniata</taxon>
        <taxon>Vertebrata</taxon>
        <taxon>Euteleostomi</taxon>
        <taxon>Actinopterygii</taxon>
        <taxon>Neopterygii</taxon>
        <taxon>Teleostei</taxon>
        <taxon>Ostariophysi</taxon>
        <taxon>Cypriniformes</taxon>
        <taxon>Cyprinidae</taxon>
        <taxon>Labeoninae</taxon>
        <taxon>Labeonini</taxon>
        <taxon>Cirrhinus</taxon>
    </lineage>
</organism>